<name>A0A2A2K4R9_9BILA</name>
<dbReference type="AlphaFoldDB" id="A0A2A2K4R9"/>
<accession>A0A2A2K4R9</accession>
<sequence>MAAVHVLIWRPRPIEAYRLPSFPNAKLGNAMPIYGRTVRQAYLRRQRDLIRYGISSHKGILVSRYCTFGIWRIATLSGRATMDSITLLDHVPMHAGSASLWPERGP</sequence>
<proteinExistence type="predicted"/>
<reference evidence="1 2" key="1">
    <citation type="journal article" date="2017" name="Curr. Biol.">
        <title>Genome architecture and evolution of a unichromosomal asexual nematode.</title>
        <authorList>
            <person name="Fradin H."/>
            <person name="Zegar C."/>
            <person name="Gutwein M."/>
            <person name="Lucas J."/>
            <person name="Kovtun M."/>
            <person name="Corcoran D."/>
            <person name="Baugh L.R."/>
            <person name="Kiontke K."/>
            <person name="Gunsalus K."/>
            <person name="Fitch D.H."/>
            <person name="Piano F."/>
        </authorList>
    </citation>
    <scope>NUCLEOTIDE SEQUENCE [LARGE SCALE GENOMIC DNA]</scope>
    <source>
        <strain evidence="1">PF1309</strain>
    </source>
</reference>
<evidence type="ECO:0000313" key="2">
    <source>
        <dbReference type="Proteomes" id="UP000218231"/>
    </source>
</evidence>
<protein>
    <submittedName>
        <fullName evidence="1">Uncharacterized protein</fullName>
    </submittedName>
</protein>
<keyword evidence="2" id="KW-1185">Reference proteome</keyword>
<gene>
    <name evidence="1" type="ORF">WR25_08740</name>
</gene>
<dbReference type="EMBL" id="LIAE01009654">
    <property type="protein sequence ID" value="PAV68954.1"/>
    <property type="molecule type" value="Genomic_DNA"/>
</dbReference>
<organism evidence="1 2">
    <name type="scientific">Diploscapter pachys</name>
    <dbReference type="NCBI Taxonomy" id="2018661"/>
    <lineage>
        <taxon>Eukaryota</taxon>
        <taxon>Metazoa</taxon>
        <taxon>Ecdysozoa</taxon>
        <taxon>Nematoda</taxon>
        <taxon>Chromadorea</taxon>
        <taxon>Rhabditida</taxon>
        <taxon>Rhabditina</taxon>
        <taxon>Rhabditomorpha</taxon>
        <taxon>Rhabditoidea</taxon>
        <taxon>Rhabditidae</taxon>
        <taxon>Diploscapter</taxon>
    </lineage>
</organism>
<evidence type="ECO:0000313" key="1">
    <source>
        <dbReference type="EMBL" id="PAV68954.1"/>
    </source>
</evidence>
<dbReference type="Proteomes" id="UP000218231">
    <property type="component" value="Unassembled WGS sequence"/>
</dbReference>
<comment type="caution">
    <text evidence="1">The sequence shown here is derived from an EMBL/GenBank/DDBJ whole genome shotgun (WGS) entry which is preliminary data.</text>
</comment>